<dbReference type="InterPro" id="IPR019734">
    <property type="entry name" value="TPR_rpt"/>
</dbReference>
<accession>U4U2I3</accession>
<dbReference type="SMART" id="SM00028">
    <property type="entry name" value="TPR"/>
    <property type="match status" value="3"/>
</dbReference>
<dbReference type="PANTHER" id="PTHR44117:SF1">
    <property type="entry name" value="INTRAFLAGELLAR TRANSPORT PROTEIN 88 HOMOLOG"/>
    <property type="match status" value="1"/>
</dbReference>
<reference evidence="2 3" key="1">
    <citation type="journal article" date="2013" name="Genome Biol.">
        <title>Draft genome of the mountain pine beetle, Dendroctonus ponderosae Hopkins, a major forest pest.</title>
        <authorList>
            <person name="Keeling C.I."/>
            <person name="Yuen M.M."/>
            <person name="Liao N.Y."/>
            <person name="Docking T.R."/>
            <person name="Chan S.K."/>
            <person name="Taylor G.A."/>
            <person name="Palmquist D.L."/>
            <person name="Jackman S.D."/>
            <person name="Nguyen A."/>
            <person name="Li M."/>
            <person name="Henderson H."/>
            <person name="Janes J.K."/>
            <person name="Zhao Y."/>
            <person name="Pandoh P."/>
            <person name="Moore R."/>
            <person name="Sperling F.A."/>
            <person name="Huber D.P."/>
            <person name="Birol I."/>
            <person name="Jones S.J."/>
            <person name="Bohlmann J."/>
        </authorList>
    </citation>
    <scope>NUCLEOTIDE SEQUENCE</scope>
</reference>
<keyword evidence="1" id="KW-0802">TPR repeat</keyword>
<gene>
    <name evidence="2" type="ORF">D910_05473</name>
</gene>
<name>U4U2I3_DENPD</name>
<dbReference type="Gene3D" id="1.25.40.10">
    <property type="entry name" value="Tetratricopeptide repeat domain"/>
    <property type="match status" value="2"/>
</dbReference>
<dbReference type="SUPFAM" id="SSF81901">
    <property type="entry name" value="HCP-like"/>
    <property type="match status" value="1"/>
</dbReference>
<dbReference type="EMBL" id="KB632021">
    <property type="protein sequence ID" value="ERL88084.1"/>
    <property type="molecule type" value="Genomic_DNA"/>
</dbReference>
<feature type="repeat" description="TPR" evidence="1">
    <location>
        <begin position="452"/>
        <end position="485"/>
    </location>
</feature>
<organism evidence="2 3">
    <name type="scientific">Dendroctonus ponderosae</name>
    <name type="common">Mountain pine beetle</name>
    <dbReference type="NCBI Taxonomy" id="77166"/>
    <lineage>
        <taxon>Eukaryota</taxon>
        <taxon>Metazoa</taxon>
        <taxon>Ecdysozoa</taxon>
        <taxon>Arthropoda</taxon>
        <taxon>Hexapoda</taxon>
        <taxon>Insecta</taxon>
        <taxon>Pterygota</taxon>
        <taxon>Neoptera</taxon>
        <taxon>Endopterygota</taxon>
        <taxon>Coleoptera</taxon>
        <taxon>Polyphaga</taxon>
        <taxon>Cucujiformia</taxon>
        <taxon>Curculionidae</taxon>
        <taxon>Scolytinae</taxon>
        <taxon>Dendroctonus</taxon>
    </lineage>
</organism>
<dbReference type="GO" id="GO:1905515">
    <property type="term" value="P:non-motile cilium assembly"/>
    <property type="evidence" value="ECO:0007669"/>
    <property type="project" value="TreeGrafter"/>
</dbReference>
<dbReference type="OrthoDB" id="1926212at2759"/>
<proteinExistence type="predicted"/>
<dbReference type="Proteomes" id="UP000030742">
    <property type="component" value="Unassembled WGS sequence"/>
</dbReference>
<dbReference type="InterPro" id="IPR011990">
    <property type="entry name" value="TPR-like_helical_dom_sf"/>
</dbReference>
<evidence type="ECO:0000256" key="1">
    <source>
        <dbReference type="PROSITE-ProRule" id="PRU00339"/>
    </source>
</evidence>
<protein>
    <submittedName>
        <fullName evidence="2">Uncharacterized protein</fullName>
    </submittedName>
</protein>
<dbReference type="AlphaFoldDB" id="U4U2I3"/>
<dbReference type="SUPFAM" id="SSF48452">
    <property type="entry name" value="TPR-like"/>
    <property type="match status" value="2"/>
</dbReference>
<dbReference type="GO" id="GO:0036064">
    <property type="term" value="C:ciliary basal body"/>
    <property type="evidence" value="ECO:0007669"/>
    <property type="project" value="TreeGrafter"/>
</dbReference>
<dbReference type="GO" id="GO:0019894">
    <property type="term" value="F:kinesin binding"/>
    <property type="evidence" value="ECO:0007669"/>
    <property type="project" value="TreeGrafter"/>
</dbReference>
<dbReference type="PANTHER" id="PTHR44117">
    <property type="entry name" value="INTRAFLAGELLAR TRANSPORT PROTEIN 88 HOMOLOG"/>
    <property type="match status" value="1"/>
</dbReference>
<evidence type="ECO:0000313" key="2">
    <source>
        <dbReference type="EMBL" id="ERL88084.1"/>
    </source>
</evidence>
<dbReference type="GO" id="GO:0042073">
    <property type="term" value="P:intraciliary transport"/>
    <property type="evidence" value="ECO:0007669"/>
    <property type="project" value="TreeGrafter"/>
</dbReference>
<dbReference type="PROSITE" id="PS50005">
    <property type="entry name" value="TPR"/>
    <property type="match status" value="2"/>
</dbReference>
<feature type="repeat" description="TPR" evidence="1">
    <location>
        <begin position="109"/>
        <end position="142"/>
    </location>
</feature>
<dbReference type="GO" id="GO:0097546">
    <property type="term" value="C:ciliary base"/>
    <property type="evidence" value="ECO:0007669"/>
    <property type="project" value="TreeGrafter"/>
</dbReference>
<dbReference type="Pfam" id="PF13176">
    <property type="entry name" value="TPR_7"/>
    <property type="match status" value="1"/>
</dbReference>
<dbReference type="GO" id="GO:0097730">
    <property type="term" value="C:non-motile cilium"/>
    <property type="evidence" value="ECO:0007669"/>
    <property type="project" value="TreeGrafter"/>
</dbReference>
<dbReference type="GO" id="GO:0005814">
    <property type="term" value="C:centriole"/>
    <property type="evidence" value="ECO:0007669"/>
    <property type="project" value="TreeGrafter"/>
</dbReference>
<sequence length="514" mass="58096">MRPEEKIRQQEMKIMQLVEESCIAQTAGDSRMALTKAKEASYKERSLIRMQEQNGLGEHHNIDLTYAVSLNLKIVLFNLANQYAVNELYTEALNTYQTITKNRMFANAYRLKLNMGNIYLKQGHYQMAVKMYRMALDQVPSTQKNLRYYLKLVVPAALMIGTFQDKNNAQHCHGSAGRSGQNENGIFASTVAIQDDHLHKYEALKRKDAEYCILTAAKLIAPFVEDSLKEELLSLYVGYDWCVSAIKSSEYAQLAADLEINKAIMFLKQNQLAEAISTLKTFEKDTDIALNAATNLSFIYYLQGDYDTALRYSETVEQCKMPTADGFVNYGACLIATGQLDRAIHCGNINEPNYLAGLCLKRQGHYIEALSCFQRFSGSLALLPAVVCQVASLLELVGDSEAAADTYQQLLGLTPTDAKALQKLGELFDQEGDKQQAHHYHVDSFRYYPGNLSVIEWLGSYYIEMQVVEKALIYFEKAALMQPGEPKWNMMVAGCHRRSGNMHKALTLYQEIHR</sequence>
<evidence type="ECO:0000313" key="3">
    <source>
        <dbReference type="Proteomes" id="UP000030742"/>
    </source>
</evidence>
<dbReference type="STRING" id="77166.U4U2I3"/>